<evidence type="ECO:0000256" key="8">
    <source>
        <dbReference type="ARBA" id="ARBA00049175"/>
    </source>
</evidence>
<comment type="similarity">
    <text evidence="1">Belongs to the GDA1/CD39 NTPase family.</text>
</comment>
<dbReference type="PANTHER" id="PTHR11782:SF129">
    <property type="entry name" value="APYRASE"/>
    <property type="match status" value="1"/>
</dbReference>
<dbReference type="EMBL" id="JADBGQ010000006">
    <property type="protein sequence ID" value="KAG5392052.1"/>
    <property type="molecule type" value="Genomic_DNA"/>
</dbReference>
<dbReference type="Pfam" id="PF01150">
    <property type="entry name" value="GDA1_CD39"/>
    <property type="match status" value="2"/>
</dbReference>
<keyword evidence="9" id="KW-0812">Transmembrane</keyword>
<evidence type="ECO:0000256" key="3">
    <source>
        <dbReference type="ARBA" id="ARBA00022801"/>
    </source>
</evidence>
<name>A0ABQ7M0F8_BRACM</name>
<feature type="transmembrane region" description="Helical" evidence="9">
    <location>
        <begin position="42"/>
        <end position="64"/>
    </location>
</feature>
<keyword evidence="3" id="KW-0378">Hydrolase</keyword>
<keyword evidence="9" id="KW-1133">Transmembrane helix</keyword>
<protein>
    <recommendedName>
        <fullName evidence="2">apyrase</fullName>
        <ecNumber evidence="2">3.6.1.5</ecNumber>
    </recommendedName>
    <alternativeName>
        <fullName evidence="6">ATP-diphosphatase</fullName>
    </alternativeName>
    <alternativeName>
        <fullName evidence="7">ATP-diphosphohydrolase</fullName>
    </alternativeName>
    <alternativeName>
        <fullName evidence="4">Adenosine diphosphatase</fullName>
    </alternativeName>
    <alternativeName>
        <fullName evidence="5">NTPDase</fullName>
    </alternativeName>
</protein>
<evidence type="ECO:0000256" key="9">
    <source>
        <dbReference type="SAM" id="Phobius"/>
    </source>
</evidence>
<gene>
    <name evidence="10" type="primary">A06p011620.1_BraROA</name>
    <name evidence="10" type="ORF">IGI04_022015</name>
</gene>
<evidence type="ECO:0000256" key="5">
    <source>
        <dbReference type="ARBA" id="ARBA00031370"/>
    </source>
</evidence>
<keyword evidence="11" id="KW-1185">Reference proteome</keyword>
<dbReference type="EC" id="3.6.1.5" evidence="2"/>
<organism evidence="10 11">
    <name type="scientific">Brassica rapa subsp. trilocularis</name>
    <dbReference type="NCBI Taxonomy" id="1813537"/>
    <lineage>
        <taxon>Eukaryota</taxon>
        <taxon>Viridiplantae</taxon>
        <taxon>Streptophyta</taxon>
        <taxon>Embryophyta</taxon>
        <taxon>Tracheophyta</taxon>
        <taxon>Spermatophyta</taxon>
        <taxon>Magnoliopsida</taxon>
        <taxon>eudicotyledons</taxon>
        <taxon>Gunneridae</taxon>
        <taxon>Pentapetalae</taxon>
        <taxon>rosids</taxon>
        <taxon>malvids</taxon>
        <taxon>Brassicales</taxon>
        <taxon>Brassicaceae</taxon>
        <taxon>Brassiceae</taxon>
        <taxon>Brassica</taxon>
    </lineage>
</organism>
<evidence type="ECO:0000256" key="6">
    <source>
        <dbReference type="ARBA" id="ARBA00031428"/>
    </source>
</evidence>
<evidence type="ECO:0000256" key="1">
    <source>
        <dbReference type="ARBA" id="ARBA00009283"/>
    </source>
</evidence>
<dbReference type="Gene3D" id="3.30.420.150">
    <property type="entry name" value="Exopolyphosphatase. Domain 2"/>
    <property type="match status" value="2"/>
</dbReference>
<dbReference type="Proteomes" id="UP000823674">
    <property type="component" value="Chromosome A06"/>
</dbReference>
<evidence type="ECO:0000313" key="10">
    <source>
        <dbReference type="EMBL" id="KAG5392052.1"/>
    </source>
</evidence>
<dbReference type="Gene3D" id="3.30.420.40">
    <property type="match status" value="2"/>
</dbReference>
<proteinExistence type="inferred from homology"/>
<evidence type="ECO:0000313" key="11">
    <source>
        <dbReference type="Proteomes" id="UP000823674"/>
    </source>
</evidence>
<evidence type="ECO:0000256" key="2">
    <source>
        <dbReference type="ARBA" id="ARBA00012148"/>
    </source>
</evidence>
<keyword evidence="9" id="KW-0472">Membrane</keyword>
<comment type="caution">
    <text evidence="10">The sequence shown here is derived from an EMBL/GenBank/DDBJ whole genome shotgun (WGS) entry which is preliminary data.</text>
</comment>
<feature type="transmembrane region" description="Helical" evidence="9">
    <location>
        <begin position="554"/>
        <end position="580"/>
    </location>
</feature>
<dbReference type="PANTHER" id="PTHR11782">
    <property type="entry name" value="ADENOSINE/GUANOSINE DIPHOSPHATASE"/>
    <property type="match status" value="1"/>
</dbReference>
<dbReference type="InterPro" id="IPR000407">
    <property type="entry name" value="GDA1_CD39_NTPase"/>
</dbReference>
<comment type="catalytic activity">
    <reaction evidence="8">
        <text>a ribonucleoside 5'-triphosphate + 2 H2O = a ribonucleoside 5'-phosphate + 2 phosphate + 2 H(+)</text>
        <dbReference type="Rhea" id="RHEA:36795"/>
        <dbReference type="ChEBI" id="CHEBI:15377"/>
        <dbReference type="ChEBI" id="CHEBI:15378"/>
        <dbReference type="ChEBI" id="CHEBI:43474"/>
        <dbReference type="ChEBI" id="CHEBI:58043"/>
        <dbReference type="ChEBI" id="CHEBI:61557"/>
        <dbReference type="EC" id="3.6.1.5"/>
    </reaction>
</comment>
<evidence type="ECO:0000256" key="7">
    <source>
        <dbReference type="ARBA" id="ARBA00032306"/>
    </source>
</evidence>
<evidence type="ECO:0000256" key="4">
    <source>
        <dbReference type="ARBA" id="ARBA00030084"/>
    </source>
</evidence>
<accession>A0ABQ7M0F8</accession>
<reference evidence="10 11" key="1">
    <citation type="submission" date="2021-03" db="EMBL/GenBank/DDBJ databases">
        <authorList>
            <person name="King G.J."/>
            <person name="Bancroft I."/>
            <person name="Baten A."/>
            <person name="Bloomfield J."/>
            <person name="Borpatragohain P."/>
            <person name="He Z."/>
            <person name="Irish N."/>
            <person name="Irwin J."/>
            <person name="Liu K."/>
            <person name="Mauleon R.P."/>
            <person name="Moore J."/>
            <person name="Morris R."/>
            <person name="Ostergaard L."/>
            <person name="Wang B."/>
            <person name="Wells R."/>
        </authorList>
    </citation>
    <scope>NUCLEOTIDE SEQUENCE [LARGE SCALE GENOMIC DNA]</scope>
    <source>
        <strain evidence="10">R-o-18</strain>
        <tissue evidence="10">Leaf</tissue>
    </source>
</reference>
<dbReference type="CDD" id="cd24042">
    <property type="entry name" value="ASKHA_NBD_AtAPY3-like"/>
    <property type="match status" value="2"/>
</dbReference>
<sequence>MQRPHARSRLKIKSDMDPLHLHTQPGQRSPLAKSKCKPKKSIILITVGSAAIGLIIFFVCYTFLLSGRNRRVSLRYSVVIDGGSSGTRVHVFGYRIDSGNPVFDFIGGDGYASLKVSPGLSSYAGDPEGASVSVAELVEFAKGRVPKGKLKESEIRLMATAGMRLLDVSVQERILEVARRVLRSSGFKFRDELASVISGSDEGIYAWVVANHALGSLGGDPLQTTGIVELGGASTQVTFVSSEHVPSEFLRTITYGNVSYRIYSHSFLNLGQDAAHEKLWESLNSLAANSTEKGIVTDPCTPKGYILDKNSTVEGIVLPEESKFTDSLQAAGNFSKCRSAAFNILQEGKEKCHYKHCSIGSTFTPNLRGSFLATENFFHTSKFFGLREKDWLSAMISAGETFCGDDWSKLKVKHPTFKDESLLRYCFSSAYIVSMLHDSLGVALDDQSVEFASEAGEKGIPLDWALGAFILNTATAISDNSVTMKNIVSKTESSYETSFIGGCLQTAVRKQKIMKPEIKEIKDTLRVQMLPVHHKSSTTYVFTTKSESKPTKPILLLVLGLFLSIAITLAFLFVLYMIVFSGWNLRSSFRYSVVIDAGSSGSRAHVFRYWLESGKPVFDFGEENYASLKLSPGLSSYADNPQGASVSVKELVEFAKGRVPKDVLKKSEIRLMATAGMRLLDVSVQEEILEVTRGVLRSSGFKFQDEWASVISGFDEGMCAWVVANYALGSLGGDPLHTTGIVELGGASAQVTFVSSETAPPGFSRTISYGGISYEIYSHSFLHYGQNSAASKDGIVTDPCTPKGYIYDNNSVQAAGNYSACRSATLAKLQDGKENCAYAHCSIGSTFTPDLQVKFLATENFYHTSKFFGLDEKDWLSEMISAGKSFCGEEWSKLKEKYPTTKEKYLDGYCFSSAYIISLLHDSLGFALDDERIEFANKAGEKGIALDWALGAFILNTDTAISAYNGRSRKMLG</sequence>